<proteinExistence type="predicted"/>
<dbReference type="Pfam" id="PF01136">
    <property type="entry name" value="Peptidase_U32"/>
    <property type="match status" value="1"/>
</dbReference>
<dbReference type="PANTHER" id="PTHR30217">
    <property type="entry name" value="PEPTIDASE U32 FAMILY"/>
    <property type="match status" value="1"/>
</dbReference>
<evidence type="ECO:0000313" key="2">
    <source>
        <dbReference type="Proteomes" id="UP000515561"/>
    </source>
</evidence>
<dbReference type="EMBL" id="AP023367">
    <property type="protein sequence ID" value="BCJ94848.1"/>
    <property type="molecule type" value="Genomic_DNA"/>
</dbReference>
<dbReference type="InterPro" id="IPR001539">
    <property type="entry name" value="Peptidase_U32"/>
</dbReference>
<reference evidence="1 2" key="1">
    <citation type="journal article" date="2016" name="Int. J. Syst. Evol. Microbiol.">
        <title>Descriptions of Anaerotaenia torta gen. nov., sp. nov. and Anaerocolumna cellulosilytica gen. nov., sp. nov. isolated from a methanogenic reactor of cattle waste.</title>
        <authorList>
            <person name="Uek A."/>
            <person name="Ohtaki Y."/>
            <person name="Kaku N."/>
            <person name="Ueki K."/>
        </authorList>
    </citation>
    <scope>NUCLEOTIDE SEQUENCE [LARGE SCALE GENOMIC DNA]</scope>
    <source>
        <strain evidence="1 2">SN021</strain>
    </source>
</reference>
<sequence length="383" mass="43559">MKFSISYNGDLGLLDELKDYSAVTHVFGSQSSEVTGSGRSTFGMPPITKADIEKAVSKAYENKIKFNYLLNSSCMGNKEFTNSRYKEIVDCFAWLESIGVDMVTIANPYMIDICKSKYPNLKISLSSFSMVESVERAKMYDDLGVDEITVRENINRDLKLLENIQKNVKCDIQVLANQTCLHFCPYQFYHDNVMSHGSQSDEQSNKVFSDYCILKCVSKKFREPVEIIKSGWIRPEDLSVYEAIGIDKFKLTDRGKSTKWLLKVIKSYCERKYEGNLADILNIVQTHNKIHNGSIVDSSKLNEEIKNMRKMVKAFLHLNVSIDNSKLSGFIEHFKGANCRDTSCTLCGYCKRIADKVLSIPNEDMVFKALLQVEEISSNLVNK</sequence>
<dbReference type="InterPro" id="IPR051454">
    <property type="entry name" value="RNA/ubiquinone_mod_enzymes"/>
</dbReference>
<protein>
    <submittedName>
        <fullName evidence="1">Peptidase U32</fullName>
    </submittedName>
</protein>
<evidence type="ECO:0000313" key="1">
    <source>
        <dbReference type="EMBL" id="BCJ94848.1"/>
    </source>
</evidence>
<dbReference type="RefSeq" id="WP_184088984.1">
    <property type="nucleotide sequence ID" value="NZ_AP023367.1"/>
</dbReference>
<dbReference type="Proteomes" id="UP000515561">
    <property type="component" value="Chromosome"/>
</dbReference>
<dbReference type="AlphaFoldDB" id="A0A6S6R771"/>
<dbReference type="PANTHER" id="PTHR30217:SF10">
    <property type="entry name" value="23S RRNA 5-HYDROXYCYTIDINE C2501 SYNTHASE"/>
    <property type="match status" value="1"/>
</dbReference>
<organism evidence="1 2">
    <name type="scientific">Anaerocolumna cellulosilytica</name>
    <dbReference type="NCBI Taxonomy" id="433286"/>
    <lineage>
        <taxon>Bacteria</taxon>
        <taxon>Bacillati</taxon>
        <taxon>Bacillota</taxon>
        <taxon>Clostridia</taxon>
        <taxon>Lachnospirales</taxon>
        <taxon>Lachnospiraceae</taxon>
        <taxon>Anaerocolumna</taxon>
    </lineage>
</organism>
<keyword evidence="2" id="KW-1185">Reference proteome</keyword>
<dbReference type="KEGG" id="acel:acsn021_24170"/>
<accession>A0A6S6R771</accession>
<gene>
    <name evidence="1" type="ORF">acsn021_24170</name>
</gene>
<name>A0A6S6R771_9FIRM</name>